<evidence type="ECO:0000256" key="9">
    <source>
        <dbReference type="ARBA" id="ARBA00023274"/>
    </source>
</evidence>
<comment type="subunit">
    <text evidence="4 10">Component of the ribosomal small subunit (SSU) processome composed of at least 40 protein subunits and snoRNA U3.</text>
</comment>
<feature type="domain" description="UTP25 NTP hydrolase-like" evidence="13">
    <location>
        <begin position="253"/>
        <end position="509"/>
    </location>
</feature>
<dbReference type="SUPFAM" id="SSF52540">
    <property type="entry name" value="P-loop containing nucleoside triphosphate hydrolases"/>
    <property type="match status" value="1"/>
</dbReference>
<dbReference type="RefSeq" id="XP_030995001.1">
    <property type="nucleotide sequence ID" value="XM_031140876.1"/>
</dbReference>
<evidence type="ECO:0000256" key="6">
    <source>
        <dbReference type="ARBA" id="ARBA00022517"/>
    </source>
</evidence>
<evidence type="ECO:0000259" key="12">
    <source>
        <dbReference type="Pfam" id="PF06862"/>
    </source>
</evidence>
<dbReference type="GO" id="GO:0034511">
    <property type="term" value="F:U3 snoRNA binding"/>
    <property type="evidence" value="ECO:0007669"/>
    <property type="project" value="InterPro"/>
</dbReference>
<evidence type="ECO:0000259" key="13">
    <source>
        <dbReference type="Pfam" id="PF22916"/>
    </source>
</evidence>
<dbReference type="InterPro" id="IPR053940">
    <property type="entry name" value="UTP25_NTPase-like"/>
</dbReference>
<dbReference type="PANTHER" id="PTHR12933">
    <property type="entry name" value="ORF PROTEIN-RELATED"/>
    <property type="match status" value="1"/>
</dbReference>
<protein>
    <recommendedName>
        <fullName evidence="5 10">U3 small nucleolar RNA-associated protein 25</fullName>
        <shortName evidence="10">U3 snoRNA-associated protein 25</shortName>
    </recommendedName>
</protein>
<dbReference type="AlphaFoldDB" id="A0A507B9L5"/>
<organism evidence="14 15">
    <name type="scientific">Thyridium curvatum</name>
    <dbReference type="NCBI Taxonomy" id="1093900"/>
    <lineage>
        <taxon>Eukaryota</taxon>
        <taxon>Fungi</taxon>
        <taxon>Dikarya</taxon>
        <taxon>Ascomycota</taxon>
        <taxon>Pezizomycotina</taxon>
        <taxon>Sordariomycetes</taxon>
        <taxon>Sordariomycetidae</taxon>
        <taxon>Thyridiales</taxon>
        <taxon>Thyridiaceae</taxon>
        <taxon>Thyridium</taxon>
    </lineage>
</organism>
<dbReference type="Proteomes" id="UP000319257">
    <property type="component" value="Unassembled WGS sequence"/>
</dbReference>
<accession>A0A507B9L5</accession>
<evidence type="ECO:0000313" key="15">
    <source>
        <dbReference type="Proteomes" id="UP000319257"/>
    </source>
</evidence>
<evidence type="ECO:0000256" key="8">
    <source>
        <dbReference type="ARBA" id="ARBA00023242"/>
    </source>
</evidence>
<keyword evidence="8 10" id="KW-0539">Nucleus</keyword>
<dbReference type="InParanoid" id="A0A507B9L5"/>
<dbReference type="InterPro" id="IPR027417">
    <property type="entry name" value="P-loop_NTPase"/>
</dbReference>
<evidence type="ECO:0000256" key="11">
    <source>
        <dbReference type="SAM" id="MobiDB-lite"/>
    </source>
</evidence>
<feature type="compositionally biased region" description="Polar residues" evidence="11">
    <location>
        <begin position="91"/>
        <end position="100"/>
    </location>
</feature>
<dbReference type="STRING" id="1093900.A0A507B9L5"/>
<dbReference type="Pfam" id="PF22916">
    <property type="entry name" value="UTP25_NTPase-like"/>
    <property type="match status" value="1"/>
</dbReference>
<feature type="compositionally biased region" description="Basic and acidic residues" evidence="11">
    <location>
        <begin position="33"/>
        <end position="46"/>
    </location>
</feature>
<feature type="compositionally biased region" description="Basic and acidic residues" evidence="11">
    <location>
        <begin position="108"/>
        <end position="131"/>
    </location>
</feature>
<dbReference type="GO" id="GO:0019843">
    <property type="term" value="F:rRNA binding"/>
    <property type="evidence" value="ECO:0007669"/>
    <property type="project" value="TreeGrafter"/>
</dbReference>
<dbReference type="Gene3D" id="3.40.50.300">
    <property type="entry name" value="P-loop containing nucleotide triphosphate hydrolases"/>
    <property type="match status" value="1"/>
</dbReference>
<feature type="compositionally biased region" description="Gly residues" evidence="11">
    <location>
        <begin position="8"/>
        <end position="18"/>
    </location>
</feature>
<dbReference type="GeneID" id="41973710"/>
<evidence type="ECO:0000256" key="4">
    <source>
        <dbReference type="ARBA" id="ARBA00011192"/>
    </source>
</evidence>
<gene>
    <name evidence="14" type="ORF">E0L32_006263</name>
</gene>
<dbReference type="FunFam" id="3.40.50.300:FF:002356">
    <property type="entry name" value="U3 small nucleolar RNA-associated protein 25"/>
    <property type="match status" value="1"/>
</dbReference>
<feature type="compositionally biased region" description="Acidic residues" evidence="11">
    <location>
        <begin position="47"/>
        <end position="76"/>
    </location>
</feature>
<evidence type="ECO:0000256" key="1">
    <source>
        <dbReference type="ARBA" id="ARBA00002883"/>
    </source>
</evidence>
<dbReference type="InterPro" id="IPR010678">
    <property type="entry name" value="UTP25"/>
</dbReference>
<comment type="subcellular location">
    <subcellularLocation>
        <location evidence="2 10">Nucleus</location>
        <location evidence="2 10">Nucleolus</location>
    </subcellularLocation>
</comment>
<dbReference type="GO" id="GO:0032040">
    <property type="term" value="C:small-subunit processome"/>
    <property type="evidence" value="ECO:0007669"/>
    <property type="project" value="TreeGrafter"/>
</dbReference>
<feature type="compositionally biased region" description="Acidic residues" evidence="11">
    <location>
        <begin position="132"/>
        <end position="162"/>
    </location>
</feature>
<name>A0A507B9L5_9PEZI</name>
<comment type="caution">
    <text evidence="14">The sequence shown here is derived from an EMBL/GenBank/DDBJ whole genome shotgun (WGS) entry which is preliminary data.</text>
</comment>
<evidence type="ECO:0000256" key="2">
    <source>
        <dbReference type="ARBA" id="ARBA00004604"/>
    </source>
</evidence>
<keyword evidence="7 10" id="KW-0698">rRNA processing</keyword>
<evidence type="ECO:0000256" key="7">
    <source>
        <dbReference type="ARBA" id="ARBA00022552"/>
    </source>
</evidence>
<comment type="similarity">
    <text evidence="3 10">Belongs to the UTP25 family.</text>
</comment>
<dbReference type="PANTHER" id="PTHR12933:SF0">
    <property type="entry name" value="U3 SMALL NUCLEOLAR RNA-ASSOCIATED PROTEIN 25 HOMOLOG"/>
    <property type="match status" value="1"/>
</dbReference>
<keyword evidence="9 10" id="KW-0687">Ribonucleoprotein</keyword>
<dbReference type="FunCoup" id="A0A507B9L5">
    <property type="interactions" value="1179"/>
</dbReference>
<dbReference type="EMBL" id="SKBQ01000035">
    <property type="protein sequence ID" value="TPX13290.1"/>
    <property type="molecule type" value="Genomic_DNA"/>
</dbReference>
<sequence length="715" mass="81877">MAPRAGFRGRGGRGGGGRGRGRGRGGRGFGKRPRFDSARLAETKDESEAEEESSDESSVPEEPEDTSDAGSDEEAEQATTAKPYMALIKSFTESSGNSAPQAKRRKLDHSGPDETTSRQVDESSDEDRAGDDVDQVDEPEEEPEEVMVGDESDEDDEPDSSDPFETHFAAPDETESSKRLRAVQKGEWKSKRNLDKSLRIVQEEPKDSDFTSLAPISRLSDLKLKQRLHQVMSSKHPELDRAEQRVAPFLFNYHDALYCNRNATNGDSIRRMICLHAVNHVFKTRDRVIKNNARLARDGNEDLELRDQGFTRPKVLVLLPTRQSCVKMVQMMCSICDPDQQENRKRFDDSYTDSEKKFSDDKPSDFRDLFEGNDDDMFRIGVKFTRKTIKYFAQFYNSDILFASPLGLRLAIGSEEDKKLDYDFLSSIEMVIVDQADALLMQNWEHMEYIFEHLNLQPKDAHGCDFSRVRSWYLDNQAKYFRQTVIFSAFNTPELSELFRTHCQNWQGRHRVQPEYPGYLQQLEVKLRQTFLRFDSESVIKEPEDRFSYFTKAVVPTLAKRAKDATGTLIFIPSYLDFVKVRNYFATSSAVANVSFGTISEYADVPEASRARSHFLNGRHKVLLYTERAHHFRRYQLRGVQRIIMYGLPDNPSFYKEIVGGYLSRSEQDLRLEPGTGHVKVMFSKYDVLKLERIVGTERVGKILKAAGDTFDFIS</sequence>
<proteinExistence type="inferred from homology"/>
<dbReference type="OrthoDB" id="10264378at2759"/>
<dbReference type="InterPro" id="IPR053939">
    <property type="entry name" value="UTP25_C"/>
</dbReference>
<evidence type="ECO:0000256" key="5">
    <source>
        <dbReference type="ARBA" id="ARBA00015422"/>
    </source>
</evidence>
<evidence type="ECO:0000313" key="14">
    <source>
        <dbReference type="EMBL" id="TPX13290.1"/>
    </source>
</evidence>
<dbReference type="GO" id="GO:0000462">
    <property type="term" value="P:maturation of SSU-rRNA from tricistronic rRNA transcript (SSU-rRNA, 5.8S rRNA, LSU-rRNA)"/>
    <property type="evidence" value="ECO:0007669"/>
    <property type="project" value="TreeGrafter"/>
</dbReference>
<evidence type="ECO:0000256" key="3">
    <source>
        <dbReference type="ARBA" id="ARBA00009223"/>
    </source>
</evidence>
<keyword evidence="15" id="KW-1185">Reference proteome</keyword>
<evidence type="ECO:0000256" key="10">
    <source>
        <dbReference type="RuleBase" id="RU365070"/>
    </source>
</evidence>
<comment type="function">
    <text evidence="1 10">DEAD-box RNA helicase-like protein required for pre-18S rRNA processing, specifically at sites A0, A1, and A2.</text>
</comment>
<reference evidence="14 15" key="1">
    <citation type="submission" date="2019-06" db="EMBL/GenBank/DDBJ databases">
        <title>Draft genome sequence of the filamentous fungus Phialemoniopsis curvata isolated from diesel fuel.</title>
        <authorList>
            <person name="Varaljay V.A."/>
            <person name="Lyon W.J."/>
            <person name="Crouch A.L."/>
            <person name="Drake C.E."/>
            <person name="Hollomon J.M."/>
            <person name="Nadeau L.J."/>
            <person name="Nunn H.S."/>
            <person name="Stevenson B.S."/>
            <person name="Bojanowski C.L."/>
            <person name="Crookes-Goodson W.J."/>
        </authorList>
    </citation>
    <scope>NUCLEOTIDE SEQUENCE [LARGE SCALE GENOMIC DNA]</scope>
    <source>
        <strain evidence="14 15">D216</strain>
    </source>
</reference>
<dbReference type="Pfam" id="PF06862">
    <property type="entry name" value="Utp25_C"/>
    <property type="match status" value="1"/>
</dbReference>
<feature type="region of interest" description="Disordered" evidence="11">
    <location>
        <begin position="342"/>
        <end position="362"/>
    </location>
</feature>
<feature type="region of interest" description="Disordered" evidence="11">
    <location>
        <begin position="1"/>
        <end position="186"/>
    </location>
</feature>
<feature type="compositionally biased region" description="Basic residues" evidence="11">
    <location>
        <begin position="19"/>
        <end position="32"/>
    </location>
</feature>
<keyword evidence="6 10" id="KW-0690">Ribosome biogenesis</keyword>
<feature type="domain" description="UTP25 C-terminal" evidence="12">
    <location>
        <begin position="520"/>
        <end position="713"/>
    </location>
</feature>